<reference evidence="3" key="1">
    <citation type="journal article" date="2009" name="Environ. Microbiol.">
        <title>The genome of Polaromonas naphthalenivorans strain CJ2, isolated from coal tar-contaminated sediment, reveals physiological and metabolic versatility and evolution through extensive horizontal gene transfer.</title>
        <authorList>
            <person name="Yagi J.M."/>
            <person name="Sims D."/>
            <person name="Brettin T."/>
            <person name="Bruce D."/>
            <person name="Madsen E.L."/>
        </authorList>
    </citation>
    <scope>NUCLEOTIDE SEQUENCE [LARGE SCALE GENOMIC DNA]</scope>
    <source>
        <strain evidence="3">CJ2</strain>
    </source>
</reference>
<feature type="domain" description="N-acetyltransferase" evidence="1">
    <location>
        <begin position="71"/>
        <end position="225"/>
    </location>
</feature>
<organism evidence="2 3">
    <name type="scientific">Polaromonas naphthalenivorans (strain CJ2)</name>
    <dbReference type="NCBI Taxonomy" id="365044"/>
    <lineage>
        <taxon>Bacteria</taxon>
        <taxon>Pseudomonadati</taxon>
        <taxon>Pseudomonadota</taxon>
        <taxon>Betaproteobacteria</taxon>
        <taxon>Burkholderiales</taxon>
        <taxon>Comamonadaceae</taxon>
        <taxon>Polaromonas</taxon>
    </lineage>
</organism>
<dbReference type="InterPro" id="IPR000182">
    <property type="entry name" value="GNAT_dom"/>
</dbReference>
<dbReference type="HOGENOM" id="CLU_091349_0_1_4"/>
<dbReference type="GO" id="GO:0016747">
    <property type="term" value="F:acyltransferase activity, transferring groups other than amino-acyl groups"/>
    <property type="evidence" value="ECO:0007669"/>
    <property type="project" value="InterPro"/>
</dbReference>
<dbReference type="CDD" id="cd04301">
    <property type="entry name" value="NAT_SF"/>
    <property type="match status" value="1"/>
</dbReference>
<sequence>MRNRHFSCFFWLFCRCRSFPRQSNLSRGNPYIWSMVHPGTLLKASFQASKAFFRPPVQDGASRPGAPSVMVPIRSIGPSHRGRIAAHLLALSPQDRYLRFGYSANDEQIRRYVDGLNFERDEIFGIYNRRLELIAMAHLAFTTDPELKSCAEFGVSVLAHARGRGYGARLFDRAVMHSRNEGIEMMFIHALSENTAMLSIACKAGATVERDGSETEAYLKLQPANLDSRMSEMFDEQIAQTDYRLKVQARQFWRFLALLQEVRRGVRDSRDRMKK</sequence>
<keyword evidence="3" id="KW-1185">Reference proteome</keyword>
<evidence type="ECO:0000313" key="2">
    <source>
        <dbReference type="EMBL" id="ABM35760.1"/>
    </source>
</evidence>
<dbReference type="PROSITE" id="PS51186">
    <property type="entry name" value="GNAT"/>
    <property type="match status" value="1"/>
</dbReference>
<evidence type="ECO:0000313" key="3">
    <source>
        <dbReference type="Proteomes" id="UP000000644"/>
    </source>
</evidence>
<dbReference type="Pfam" id="PF00583">
    <property type="entry name" value="Acetyltransf_1"/>
    <property type="match status" value="1"/>
</dbReference>
<protein>
    <submittedName>
        <fullName evidence="2">GCN5-related N-acetyltransferase</fullName>
    </submittedName>
</protein>
<keyword evidence="2" id="KW-0808">Transferase</keyword>
<dbReference type="STRING" id="365044.Pnap_0438"/>
<accession>A1VJD2</accession>
<evidence type="ECO:0000259" key="1">
    <source>
        <dbReference type="PROSITE" id="PS51186"/>
    </source>
</evidence>
<dbReference type="Proteomes" id="UP000000644">
    <property type="component" value="Chromosome"/>
</dbReference>
<dbReference type="EMBL" id="CP000529">
    <property type="protein sequence ID" value="ABM35760.1"/>
    <property type="molecule type" value="Genomic_DNA"/>
</dbReference>
<dbReference type="eggNOG" id="COG1670">
    <property type="taxonomic scope" value="Bacteria"/>
</dbReference>
<dbReference type="SUPFAM" id="SSF55729">
    <property type="entry name" value="Acyl-CoA N-acyltransferases (Nat)"/>
    <property type="match status" value="1"/>
</dbReference>
<dbReference type="Gene3D" id="3.40.630.30">
    <property type="match status" value="1"/>
</dbReference>
<dbReference type="KEGG" id="pna:Pnap_0438"/>
<proteinExistence type="predicted"/>
<dbReference type="InterPro" id="IPR016181">
    <property type="entry name" value="Acyl_CoA_acyltransferase"/>
</dbReference>
<name>A1VJD2_POLNA</name>
<gene>
    <name evidence="2" type="ordered locus">Pnap_0438</name>
</gene>
<dbReference type="AlphaFoldDB" id="A1VJD2"/>